<reference evidence="2" key="1">
    <citation type="submission" date="2023-08" db="EMBL/GenBank/DDBJ databases">
        <title>Black Yeasts Isolated from many extreme environments.</title>
        <authorList>
            <person name="Coleine C."/>
            <person name="Stajich J.E."/>
            <person name="Selbmann L."/>
        </authorList>
    </citation>
    <scope>NUCLEOTIDE SEQUENCE</scope>
    <source>
        <strain evidence="2">CCFEE 5810</strain>
    </source>
</reference>
<evidence type="ECO:0000256" key="1">
    <source>
        <dbReference type="SAM" id="MobiDB-lite"/>
    </source>
</evidence>
<feature type="compositionally biased region" description="Basic and acidic residues" evidence="1">
    <location>
        <begin position="298"/>
        <end position="308"/>
    </location>
</feature>
<name>A0AAN7W2J9_9PEZI</name>
<protein>
    <submittedName>
        <fullName evidence="2">Uncharacterized protein</fullName>
    </submittedName>
</protein>
<gene>
    <name evidence="2" type="ORF">LTR97_011905</name>
</gene>
<evidence type="ECO:0000313" key="2">
    <source>
        <dbReference type="EMBL" id="KAK5690744.1"/>
    </source>
</evidence>
<dbReference type="AlphaFoldDB" id="A0AAN7W2J9"/>
<sequence length="348" mass="38809">MKVQKSDERQPTGFLGLPAEIRNSVYEYVFEDMVAPPDHPFGVLPSNKRCRMYLDLLRTSRQVNAEAKSLFLHDYASRLTFYYTNAVELVMDMDKMRSTNGHLFPHKVLGKARFVIAQHRTPPGGSRTDHTRGLREHTERLISCQPGFNSLWFNMPGFFGLGGNGVELRHGPRGSGFQHSAGKHDRCEKSDECPAYAQLRWPVFSNGCQVTLYRWETSSRDPEAGPKVSCVVLEGCLGYVNILRHNRQTGAEALAHATSQTPSPETCVACKHLVAAPQVLEHWSSSEESDAEANDPELDGRASDHDSDGSGSVSDRSDSEDLESRLGRSEDVEGSDSDADNWRNEDDH</sequence>
<dbReference type="Proteomes" id="UP001310594">
    <property type="component" value="Unassembled WGS sequence"/>
</dbReference>
<comment type="caution">
    <text evidence="2">The sequence shown here is derived from an EMBL/GenBank/DDBJ whole genome shotgun (WGS) entry which is preliminary data.</text>
</comment>
<dbReference type="EMBL" id="JAVRQU010000023">
    <property type="protein sequence ID" value="KAK5690744.1"/>
    <property type="molecule type" value="Genomic_DNA"/>
</dbReference>
<evidence type="ECO:0000313" key="3">
    <source>
        <dbReference type="Proteomes" id="UP001310594"/>
    </source>
</evidence>
<accession>A0AAN7W2J9</accession>
<feature type="region of interest" description="Disordered" evidence="1">
    <location>
        <begin position="282"/>
        <end position="348"/>
    </location>
</feature>
<organism evidence="2 3">
    <name type="scientific">Elasticomyces elasticus</name>
    <dbReference type="NCBI Taxonomy" id="574655"/>
    <lineage>
        <taxon>Eukaryota</taxon>
        <taxon>Fungi</taxon>
        <taxon>Dikarya</taxon>
        <taxon>Ascomycota</taxon>
        <taxon>Pezizomycotina</taxon>
        <taxon>Dothideomycetes</taxon>
        <taxon>Dothideomycetidae</taxon>
        <taxon>Mycosphaerellales</taxon>
        <taxon>Teratosphaeriaceae</taxon>
        <taxon>Elasticomyces</taxon>
    </lineage>
</organism>
<feature type="compositionally biased region" description="Basic and acidic residues" evidence="1">
    <location>
        <begin position="315"/>
        <end position="331"/>
    </location>
</feature>
<proteinExistence type="predicted"/>
<feature type="compositionally biased region" description="Acidic residues" evidence="1">
    <location>
        <begin position="287"/>
        <end position="297"/>
    </location>
</feature>